<dbReference type="Gene3D" id="1.25.40.10">
    <property type="entry name" value="Tetratricopeptide repeat domain"/>
    <property type="match status" value="1"/>
</dbReference>
<dbReference type="InterPro" id="IPR011990">
    <property type="entry name" value="TPR-like_helical_dom_sf"/>
</dbReference>
<reference evidence="1 2" key="1">
    <citation type="submission" date="2017-04" db="EMBL/GenBank/DDBJ databases">
        <title>Complete Genome Sequence of Streptomyces gilvosporeus F607, a Capable Producer of Natamycin.</title>
        <authorList>
            <person name="Zong G."/>
            <person name="Zhong C."/>
            <person name="Fu J."/>
            <person name="Qin R."/>
            <person name="Cao G."/>
        </authorList>
    </citation>
    <scope>NUCLEOTIDE SEQUENCE [LARGE SCALE GENOMIC DNA]</scope>
    <source>
        <strain evidence="1 2">F607</strain>
    </source>
</reference>
<gene>
    <name evidence="1" type="ORF">B1H19_06610</name>
</gene>
<sequence length="456" mass="48660">MERGRTVMNPRHDPNPLLTALLAEADWTAADLARAVNTLGTAHGLRLRYDRTSVAHWLNGSRPRPPVGELVGQALSRRLGRTLTPLDTGLAEPDDAADAMAQLLRGDDPVQRLAALCRADADPARRAHLARAVAPAAPAVLTHWDTRPPPLPPVTHGVRQATAADATRLETAAVCGALMGERYGGAHGRPALTVYLCEDVVPLLTAPAHPSVRRALFTGAAQLTLLVAGRAAEVGHPGLAEHYYTLALELAHAAGDRGSYAIVLRCLSVHTHRLGDHHRAVALGEAALDVAGSAVPHATRAFVYAGRALVRAGAGQGRASSGDLLAAERHLARATGPEGPFTSYPETALRYQRAEVLSRLGDHQGAAAELEGSLAARPADHHKARVLLHARLAHTLLATHQVEAAVDQCHHVLRHHEQLAAGSVHGTVPRLLRELAPYERNPRVRAFRERLRAAPH</sequence>
<dbReference type="SUPFAM" id="SSF48452">
    <property type="entry name" value="TPR-like"/>
    <property type="match status" value="1"/>
</dbReference>
<organism evidence="1 2">
    <name type="scientific">Streptomyces gilvosporeus</name>
    <dbReference type="NCBI Taxonomy" id="553510"/>
    <lineage>
        <taxon>Bacteria</taxon>
        <taxon>Bacillati</taxon>
        <taxon>Actinomycetota</taxon>
        <taxon>Actinomycetes</taxon>
        <taxon>Kitasatosporales</taxon>
        <taxon>Streptomycetaceae</taxon>
        <taxon>Streptomyces</taxon>
    </lineage>
</organism>
<accession>A0A1V0TLS8</accession>
<dbReference type="STRING" id="553510.B1H19_06610"/>
<dbReference type="AlphaFoldDB" id="A0A1V0TLS8"/>
<dbReference type="KEGG" id="sgv:B1H19_06610"/>
<dbReference type="EMBL" id="CP020569">
    <property type="protein sequence ID" value="ARF53895.1"/>
    <property type="molecule type" value="Genomic_DNA"/>
</dbReference>
<proteinExistence type="predicted"/>
<name>A0A1V0TLS8_9ACTN</name>
<protein>
    <recommendedName>
        <fullName evidence="3">Transcriptional regulator</fullName>
    </recommendedName>
</protein>
<evidence type="ECO:0008006" key="3">
    <source>
        <dbReference type="Google" id="ProtNLM"/>
    </source>
</evidence>
<dbReference type="Proteomes" id="UP000192726">
    <property type="component" value="Chromosome"/>
</dbReference>
<keyword evidence="2" id="KW-1185">Reference proteome</keyword>
<evidence type="ECO:0000313" key="2">
    <source>
        <dbReference type="Proteomes" id="UP000192726"/>
    </source>
</evidence>
<evidence type="ECO:0000313" key="1">
    <source>
        <dbReference type="EMBL" id="ARF53895.1"/>
    </source>
</evidence>